<evidence type="ECO:0000313" key="2">
    <source>
        <dbReference type="EMBL" id="SFM14136.1"/>
    </source>
</evidence>
<evidence type="ECO:0000259" key="1">
    <source>
        <dbReference type="Pfam" id="PF10022"/>
    </source>
</evidence>
<dbReference type="Proteomes" id="UP000198565">
    <property type="component" value="Unassembled WGS sequence"/>
</dbReference>
<reference evidence="3" key="1">
    <citation type="submission" date="2016-10" db="EMBL/GenBank/DDBJ databases">
        <authorList>
            <person name="Varghese N."/>
            <person name="Submissions S."/>
        </authorList>
    </citation>
    <scope>NUCLEOTIDE SEQUENCE [LARGE SCALE GENOMIC DNA]</scope>
    <source>
        <strain evidence="3">CGMCC 1.4250</strain>
    </source>
</reference>
<organism evidence="2 3">
    <name type="scientific">Gracilibacillus orientalis</name>
    <dbReference type="NCBI Taxonomy" id="334253"/>
    <lineage>
        <taxon>Bacteria</taxon>
        <taxon>Bacillati</taxon>
        <taxon>Bacillota</taxon>
        <taxon>Bacilli</taxon>
        <taxon>Bacillales</taxon>
        <taxon>Bacillaceae</taxon>
        <taxon>Gracilibacillus</taxon>
    </lineage>
</organism>
<dbReference type="EMBL" id="FOTR01000008">
    <property type="protein sequence ID" value="SFM14136.1"/>
    <property type="molecule type" value="Genomic_DNA"/>
</dbReference>
<dbReference type="PANTHER" id="PTHR35339:SF3">
    <property type="entry name" value="DUF2264 DOMAIN-CONTAINING PROTEIN"/>
    <property type="match status" value="1"/>
</dbReference>
<evidence type="ECO:0000313" key="3">
    <source>
        <dbReference type="Proteomes" id="UP000198565"/>
    </source>
</evidence>
<keyword evidence="3" id="KW-1185">Reference proteome</keyword>
<name>A0A1I4NFH4_9BACI</name>
<dbReference type="STRING" id="334253.SAMN04487943_108168"/>
<dbReference type="InterPro" id="IPR049349">
    <property type="entry name" value="DUF2264_N"/>
</dbReference>
<sequence>MLVTNDREYWLKAMLTMANPVLESLAAGQLKQNIPREVKDRENYSCLEAFARLVSGMAPWIETGPAYGEEMKLREKYSNLIRVGIANATDPESPDYMNFSEGGQPIVDTAFLAHAIVRAPNELAEKLDPEVKSNLVKALKITRTRKPHFSNWLLFSAMIETALYILDEDWDPMRIDYALKQHEQWYLGDGMYGDGPEFHMDYYNSFVIQPMLIDILKNIGHLSSDWDGMQEKVEMRARRYAVIQERSISPEGTFPITGRSIAYRLGVFQHLAQMALQHKLAETLKPAQVRCALTAVMKKMLEMPGTYDDSGWLQIGLCGHQPELGESYISTGSLYLCATVFLPLGLSETNLFWKGEEQWTSKKAWSGCEIPIDQAYQGL</sequence>
<dbReference type="InterPro" id="IPR016624">
    <property type="entry name" value="UCP014753"/>
</dbReference>
<dbReference type="Pfam" id="PF10022">
    <property type="entry name" value="DUF2264"/>
    <property type="match status" value="1"/>
</dbReference>
<dbReference type="RefSeq" id="WP_091484501.1">
    <property type="nucleotide sequence ID" value="NZ_FOTR01000008.1"/>
</dbReference>
<dbReference type="OrthoDB" id="9813465at2"/>
<feature type="domain" description="DUF2264" evidence="1">
    <location>
        <begin position="6"/>
        <end position="358"/>
    </location>
</feature>
<accession>A0A1I4NFH4</accession>
<dbReference type="AlphaFoldDB" id="A0A1I4NFH4"/>
<gene>
    <name evidence="2" type="ORF">SAMN04487943_108168</name>
</gene>
<dbReference type="PIRSF" id="PIRSF014753">
    <property type="entry name" value="UCP014753"/>
    <property type="match status" value="1"/>
</dbReference>
<protein>
    <recommendedName>
        <fullName evidence="1">DUF2264 domain-containing protein</fullName>
    </recommendedName>
</protein>
<dbReference type="PANTHER" id="PTHR35339">
    <property type="entry name" value="LINALOOL DEHYDRATASE_ISOMERASE DOMAIN-CONTAINING PROTEIN"/>
    <property type="match status" value="1"/>
</dbReference>
<proteinExistence type="predicted"/>